<dbReference type="OrthoDB" id="3048802at2759"/>
<dbReference type="InterPro" id="IPR008991">
    <property type="entry name" value="Translation_prot_SH3-like_sf"/>
</dbReference>
<dbReference type="InterPro" id="IPR005824">
    <property type="entry name" value="KOW"/>
</dbReference>
<reference evidence="3 4" key="1">
    <citation type="submission" date="2018-06" db="EMBL/GenBank/DDBJ databases">
        <title>A transcriptomic atlas of mushroom development highlights an independent origin of complex multicellularity.</title>
        <authorList>
            <consortium name="DOE Joint Genome Institute"/>
            <person name="Krizsan K."/>
            <person name="Almasi E."/>
            <person name="Merenyi Z."/>
            <person name="Sahu N."/>
            <person name="Viragh M."/>
            <person name="Koszo T."/>
            <person name="Mondo S."/>
            <person name="Kiss B."/>
            <person name="Balint B."/>
            <person name="Kues U."/>
            <person name="Barry K."/>
            <person name="Hegedus J.C."/>
            <person name="Henrissat B."/>
            <person name="Johnson J."/>
            <person name="Lipzen A."/>
            <person name="Ohm R."/>
            <person name="Nagy I."/>
            <person name="Pangilinan J."/>
            <person name="Yan J."/>
            <person name="Xiong Y."/>
            <person name="Grigoriev I.V."/>
            <person name="Hibbett D.S."/>
            <person name="Nagy L.G."/>
        </authorList>
    </citation>
    <scope>NUCLEOTIDE SEQUENCE [LARGE SCALE GENOMIC DNA]</scope>
    <source>
        <strain evidence="3 4">SZMC22713</strain>
    </source>
</reference>
<sequence length="455" mass="51851">METVDLSGIFKKDKKEYIRGLLLHVVKIRNLKPTLSPPLHELMLFLESKADKMATKDIASRLLKSDDRVKIIAGDFVGVIGIILNRNGPTITVDKGDFVNESDRYIIAMATQAEKYFVKGDQVKVFWGRLRFVEGIVVDYNEDDEKVMFFNGKENLTVWREFLVRHTPDISQQKHRKVSSDGIKFRKGPELTSPAGKRVIILDHKQWKGYMATVKNWARDDSNGVPQVLVELDANHNKEIVSAHEAVFLNGYSITGRNRGTKRFFETVLFNLKDVAPPPRREQTPPPEPFEEEEDNSAWNPNAAVPVARPIAEWLWRPEVTTRMAQYQISLLFKRDATYEQGEHDGRRGWTASHGESDEGGTSVKFTWRDKRGNIPTRPIDLKHFEVVRAVASKKGKNHLGMVIAGGKTGEIVEVWKFDGEDALVYIAGGNKKDNWREPRDKVCKVKLWGTNDDD</sequence>
<keyword evidence="4" id="KW-1185">Reference proteome</keyword>
<accession>A0A4Y7PG49</accession>
<evidence type="ECO:0000259" key="2">
    <source>
        <dbReference type="SMART" id="SM00739"/>
    </source>
</evidence>
<protein>
    <recommendedName>
        <fullName evidence="2">KOW domain-containing protein</fullName>
    </recommendedName>
</protein>
<organism evidence="3 4">
    <name type="scientific">Rickenella mellea</name>
    <dbReference type="NCBI Taxonomy" id="50990"/>
    <lineage>
        <taxon>Eukaryota</taxon>
        <taxon>Fungi</taxon>
        <taxon>Dikarya</taxon>
        <taxon>Basidiomycota</taxon>
        <taxon>Agaricomycotina</taxon>
        <taxon>Agaricomycetes</taxon>
        <taxon>Hymenochaetales</taxon>
        <taxon>Rickenellaceae</taxon>
        <taxon>Rickenella</taxon>
    </lineage>
</organism>
<evidence type="ECO:0000313" key="3">
    <source>
        <dbReference type="EMBL" id="TDL14414.1"/>
    </source>
</evidence>
<dbReference type="AlphaFoldDB" id="A0A4Y7PG49"/>
<dbReference type="VEuPathDB" id="FungiDB:BD410DRAFT_846048"/>
<dbReference type="Proteomes" id="UP000294933">
    <property type="component" value="Unassembled WGS sequence"/>
</dbReference>
<feature type="region of interest" description="Disordered" evidence="1">
    <location>
        <begin position="276"/>
        <end position="297"/>
    </location>
</feature>
<dbReference type="SMART" id="SM00739">
    <property type="entry name" value="KOW"/>
    <property type="match status" value="2"/>
</dbReference>
<feature type="domain" description="KOW" evidence="2">
    <location>
        <begin position="116"/>
        <end position="143"/>
    </location>
</feature>
<dbReference type="SUPFAM" id="SSF50104">
    <property type="entry name" value="Translation proteins SH3-like domain"/>
    <property type="match status" value="1"/>
</dbReference>
<gene>
    <name evidence="3" type="ORF">BD410DRAFT_846048</name>
</gene>
<feature type="region of interest" description="Disordered" evidence="1">
    <location>
        <begin position="343"/>
        <end position="364"/>
    </location>
</feature>
<dbReference type="EMBL" id="ML170341">
    <property type="protein sequence ID" value="TDL14414.1"/>
    <property type="molecule type" value="Genomic_DNA"/>
</dbReference>
<evidence type="ECO:0000313" key="4">
    <source>
        <dbReference type="Proteomes" id="UP000294933"/>
    </source>
</evidence>
<name>A0A4Y7PG49_9AGAM</name>
<feature type="domain" description="KOW" evidence="2">
    <location>
        <begin position="62"/>
        <end position="89"/>
    </location>
</feature>
<proteinExistence type="predicted"/>
<evidence type="ECO:0000256" key="1">
    <source>
        <dbReference type="SAM" id="MobiDB-lite"/>
    </source>
</evidence>